<evidence type="ECO:0000256" key="5">
    <source>
        <dbReference type="ARBA" id="ARBA00022553"/>
    </source>
</evidence>
<evidence type="ECO:0000256" key="4">
    <source>
        <dbReference type="ARBA" id="ARBA00022490"/>
    </source>
</evidence>
<comment type="caution">
    <text evidence="11">The sequence shown here is derived from an EMBL/GenBank/DDBJ whole genome shotgun (WGS) entry which is preliminary data.</text>
</comment>
<evidence type="ECO:0000313" key="12">
    <source>
        <dbReference type="Proteomes" id="UP000440578"/>
    </source>
</evidence>
<dbReference type="GO" id="GO:0016607">
    <property type="term" value="C:nuclear speck"/>
    <property type="evidence" value="ECO:0007669"/>
    <property type="project" value="UniProtKB-SubCell"/>
</dbReference>
<accession>A0A6A4V476</accession>
<dbReference type="GO" id="GO:0010494">
    <property type="term" value="C:cytoplasmic stress granule"/>
    <property type="evidence" value="ECO:0007669"/>
    <property type="project" value="UniProtKB-SubCell"/>
</dbReference>
<dbReference type="Proteomes" id="UP000440578">
    <property type="component" value="Unassembled WGS sequence"/>
</dbReference>
<organism evidence="11 12">
    <name type="scientific">Amphibalanus amphitrite</name>
    <name type="common">Striped barnacle</name>
    <name type="synonym">Balanus amphitrite</name>
    <dbReference type="NCBI Taxonomy" id="1232801"/>
    <lineage>
        <taxon>Eukaryota</taxon>
        <taxon>Metazoa</taxon>
        <taxon>Ecdysozoa</taxon>
        <taxon>Arthropoda</taxon>
        <taxon>Crustacea</taxon>
        <taxon>Multicrustacea</taxon>
        <taxon>Cirripedia</taxon>
        <taxon>Thoracica</taxon>
        <taxon>Thoracicalcarea</taxon>
        <taxon>Balanomorpha</taxon>
        <taxon>Balanoidea</taxon>
        <taxon>Balanidae</taxon>
        <taxon>Amphibalaninae</taxon>
        <taxon>Amphibalanus</taxon>
    </lineage>
</organism>
<protein>
    <recommendedName>
        <fullName evidence="3">DAZ-associated protein 2</fullName>
    </recommendedName>
    <alternativeName>
        <fullName evidence="8">Deleted in azoospermia-associated protein 2</fullName>
    </alternativeName>
    <alternativeName>
        <fullName evidence="9">Proline-rich transcript in brain protein</fullName>
    </alternativeName>
</protein>
<comment type="subcellular location">
    <subcellularLocation>
        <location evidence="1">Cytoplasm</location>
        <location evidence="1">Stress granule</location>
    </subcellularLocation>
    <subcellularLocation>
        <location evidence="2">Nucleus speckle</location>
    </subcellularLocation>
</comment>
<evidence type="ECO:0000256" key="10">
    <source>
        <dbReference type="ARBA" id="ARBA00045449"/>
    </source>
</evidence>
<dbReference type="InterPro" id="IPR022730">
    <property type="entry name" value="DAZ_assoc-2"/>
</dbReference>
<sequence length="73" mass="7340">MVPVGPGSQVHVMGAFNAGARFDARTRPSIPPPPPGVAPNVAQLAAMSGANVVASKKKNDKWGMGAGGGAVFW</sequence>
<dbReference type="PANTHER" id="PTHR31638">
    <property type="entry name" value="DAZ-ASSOCIATED PROTEIN 2"/>
    <property type="match status" value="1"/>
</dbReference>
<evidence type="ECO:0000256" key="2">
    <source>
        <dbReference type="ARBA" id="ARBA00004324"/>
    </source>
</evidence>
<keyword evidence="12" id="KW-1185">Reference proteome</keyword>
<name>A0A6A4V476_AMPAM</name>
<keyword evidence="5" id="KW-0597">Phosphoprotein</keyword>
<keyword evidence="7" id="KW-0539">Nucleus</keyword>
<evidence type="ECO:0000256" key="3">
    <source>
        <dbReference type="ARBA" id="ARBA00014066"/>
    </source>
</evidence>
<evidence type="ECO:0000256" key="6">
    <source>
        <dbReference type="ARBA" id="ARBA00022843"/>
    </source>
</evidence>
<keyword evidence="4" id="KW-0963">Cytoplasm</keyword>
<dbReference type="Pfam" id="PF11029">
    <property type="entry name" value="DAZAP2"/>
    <property type="match status" value="1"/>
</dbReference>
<proteinExistence type="predicted"/>
<gene>
    <name evidence="11" type="primary">Dazap2</name>
    <name evidence="11" type="ORF">FJT64_001267</name>
</gene>
<evidence type="ECO:0000256" key="8">
    <source>
        <dbReference type="ARBA" id="ARBA00032174"/>
    </source>
</evidence>
<evidence type="ECO:0000256" key="9">
    <source>
        <dbReference type="ARBA" id="ARBA00034352"/>
    </source>
</evidence>
<dbReference type="PANTHER" id="PTHR31638:SF3">
    <property type="entry name" value="DAZ-ASSOCIATED PROTEIN 2"/>
    <property type="match status" value="1"/>
</dbReference>
<dbReference type="OrthoDB" id="6514304at2759"/>
<comment type="function">
    <text evidence="10">In unstressed cells, promotes SIAH1-mediated polyubiquitination and degradation of the serine/threonine-protein kinase HIPK2, probably by acting as a loading factor that potentiates complex formation between HIPK2 and ubiquitin ligase SIAH1. In response to DNA damage, localizes to the nucleus following phosphorylation by HIPK2 and modulates the expression of a subset of TP53/p53 target genes by binding to TP53 at target gene promoters. This limits the expression of a number of cell death-mediating TP53 target genes, reducing DNA damage-induced cell death. Enhances the binding of transcription factor TCF7L2/TCF4, a Wnt signaling pathway effector, to the promoters of target genes. Plays a role in stress granule formation.</text>
</comment>
<reference evidence="11 12" key="1">
    <citation type="submission" date="2019-07" db="EMBL/GenBank/DDBJ databases">
        <title>Draft genome assembly of a fouling barnacle, Amphibalanus amphitrite (Darwin, 1854): The first reference genome for Thecostraca.</title>
        <authorList>
            <person name="Kim W."/>
        </authorList>
    </citation>
    <scope>NUCLEOTIDE SEQUENCE [LARGE SCALE GENOMIC DNA]</scope>
    <source>
        <strain evidence="11">SNU_AA5</strain>
        <tissue evidence="11">Soma without cirri and trophi</tissue>
    </source>
</reference>
<dbReference type="AlphaFoldDB" id="A0A6A4V476"/>
<evidence type="ECO:0000256" key="1">
    <source>
        <dbReference type="ARBA" id="ARBA00004210"/>
    </source>
</evidence>
<dbReference type="EMBL" id="VIIS01002031">
    <property type="protein sequence ID" value="KAF0289436.1"/>
    <property type="molecule type" value="Genomic_DNA"/>
</dbReference>
<evidence type="ECO:0000313" key="11">
    <source>
        <dbReference type="EMBL" id="KAF0289436.1"/>
    </source>
</evidence>
<keyword evidence="6" id="KW-0832">Ubl conjugation</keyword>
<evidence type="ECO:0000256" key="7">
    <source>
        <dbReference type="ARBA" id="ARBA00023242"/>
    </source>
</evidence>